<keyword evidence="3" id="KW-1185">Reference proteome</keyword>
<keyword evidence="2" id="KW-0614">Plasmid</keyword>
<dbReference type="EMBL" id="CP129014">
    <property type="protein sequence ID" value="WLR44424.1"/>
    <property type="molecule type" value="Genomic_DNA"/>
</dbReference>
<dbReference type="Pfam" id="PF10552">
    <property type="entry name" value="ORF6C"/>
    <property type="match status" value="1"/>
</dbReference>
<dbReference type="RefSeq" id="WP_226540705.1">
    <property type="nucleotide sequence ID" value="NZ_CP129014.1"/>
</dbReference>
<name>A0ABY9JYD9_9BACI</name>
<geneLocation type="plasmid" evidence="2 3">
    <name>unnamed1</name>
</geneLocation>
<dbReference type="Pfam" id="PF09669">
    <property type="entry name" value="Phage_pRha"/>
    <property type="match status" value="1"/>
</dbReference>
<proteinExistence type="predicted"/>
<gene>
    <name evidence="2" type="ORF">LC087_19140</name>
</gene>
<protein>
    <submittedName>
        <fullName evidence="2">Rha family transcriptional regulator</fullName>
    </submittedName>
</protein>
<dbReference type="NCBIfam" id="TIGR02681">
    <property type="entry name" value="phage_pRha"/>
    <property type="match status" value="1"/>
</dbReference>
<evidence type="ECO:0000313" key="3">
    <source>
        <dbReference type="Proteomes" id="UP001197974"/>
    </source>
</evidence>
<organism evidence="2 3">
    <name type="scientific">Bacillus carboniphilus</name>
    <dbReference type="NCBI Taxonomy" id="86663"/>
    <lineage>
        <taxon>Bacteria</taxon>
        <taxon>Bacillati</taxon>
        <taxon>Bacillota</taxon>
        <taxon>Bacilli</taxon>
        <taxon>Bacillales</taxon>
        <taxon>Bacillaceae</taxon>
        <taxon>Bacillus</taxon>
    </lineage>
</organism>
<dbReference type="Proteomes" id="UP001197974">
    <property type="component" value="Plasmid unnamed1"/>
</dbReference>
<feature type="domain" description="ORF6C" evidence="1">
    <location>
        <begin position="112"/>
        <end position="214"/>
    </location>
</feature>
<sequence>MKNLVFIENGKALTDSLTVAEVFEKQHKNVLRDIKELECSVEFRRLNFEPTTYRNHQNRKLDKVLITQDGFTFLAMGYTGKIAAQFKEAYIREFRRMEETLKQPRVLSDKEQLMASMKLTIESVENIKKLDTRMDQLETKVDSQITLDYGEQRRVQKSVAKKVYSLTSDPIERKSLFAECYRDLKDRFGVGSYKDIRRNDKDKALKYINAWIPRVDAS</sequence>
<evidence type="ECO:0000313" key="2">
    <source>
        <dbReference type="EMBL" id="WLR44424.1"/>
    </source>
</evidence>
<accession>A0ABY9JYD9</accession>
<reference evidence="2 3" key="1">
    <citation type="submission" date="2023-06" db="EMBL/GenBank/DDBJ databases">
        <title>Five Gram-positive bacteria isolated from mangrove sediments in Shenzhen, Guangdong, China.</title>
        <authorList>
            <person name="Yu S."/>
            <person name="Zheng W."/>
            <person name="Huang Y."/>
        </authorList>
    </citation>
    <scope>NUCLEOTIDE SEQUENCE [LARGE SCALE GENOMIC DNA]</scope>
    <source>
        <strain evidence="2 3">SaN35-3</strain>
        <plasmid evidence="2 3">unnamed1</plasmid>
    </source>
</reference>
<dbReference type="InterPro" id="IPR018878">
    <property type="entry name" value="ORF6C_dom"/>
</dbReference>
<dbReference type="InterPro" id="IPR014054">
    <property type="entry name" value="Phage_regulatory_Rha"/>
</dbReference>
<evidence type="ECO:0000259" key="1">
    <source>
        <dbReference type="Pfam" id="PF10552"/>
    </source>
</evidence>